<dbReference type="OrthoDB" id="9809287at2"/>
<dbReference type="PRINTS" id="PR00081">
    <property type="entry name" value="GDHRDH"/>
</dbReference>
<evidence type="ECO:0000313" key="4">
    <source>
        <dbReference type="Proteomes" id="UP000198824"/>
    </source>
</evidence>
<comment type="similarity">
    <text evidence="1">Belongs to the short-chain dehydrogenases/reductases (SDR) family.</text>
</comment>
<keyword evidence="4" id="KW-1185">Reference proteome</keyword>
<protein>
    <submittedName>
        <fullName evidence="3">NAD(P)-dependent dehydrogenase, short-chain alcohol dehydrogenase family</fullName>
    </submittedName>
</protein>
<dbReference type="InterPro" id="IPR002347">
    <property type="entry name" value="SDR_fam"/>
</dbReference>
<dbReference type="STRING" id="1166337.SAMN05192580_1847"/>
<accession>A0A1I6KKS5</accession>
<proteinExistence type="inferred from homology"/>
<dbReference type="RefSeq" id="WP_093313450.1">
    <property type="nucleotide sequence ID" value="NZ_FOZG01000001.1"/>
</dbReference>
<dbReference type="PANTHER" id="PTHR43008:SF4">
    <property type="entry name" value="CHAIN DEHYDROGENASE, PUTATIVE (AFU_ORTHOLOGUE AFUA_4G08710)-RELATED"/>
    <property type="match status" value="1"/>
</dbReference>
<sequence length="254" mass="27017">MQRTFLLTGSASGIGRATAERLRADGERVIGVDLRNADIEVDLGTPDGRAKLAEEAARMAPDGLDGVLAGAGISGQGLPRETIAINYFGAVATLTGLHPLMAKKPRARAVAICSTAALLPHDEAVIQSCLAGDEAAALEGVMAQEQTAYMTSKRALSLWVRRTAVSKEWGGRNILLNGVAPGVIKTPMTMPLFDDPEMIRLMALSNPMGVEGYAEADEIAELIAYLLRFEGHYLVGQVIFNDGGTDAIMRPDHF</sequence>
<evidence type="ECO:0000256" key="1">
    <source>
        <dbReference type="ARBA" id="ARBA00006484"/>
    </source>
</evidence>
<dbReference type="GO" id="GO:0050664">
    <property type="term" value="F:oxidoreductase activity, acting on NAD(P)H, oxygen as acceptor"/>
    <property type="evidence" value="ECO:0007669"/>
    <property type="project" value="TreeGrafter"/>
</dbReference>
<name>A0A1I6KKS5_9SPHN</name>
<dbReference type="EMBL" id="FOZG01000001">
    <property type="protein sequence ID" value="SFR91863.1"/>
    <property type="molecule type" value="Genomic_DNA"/>
</dbReference>
<evidence type="ECO:0000313" key="3">
    <source>
        <dbReference type="EMBL" id="SFR91863.1"/>
    </source>
</evidence>
<dbReference type="Pfam" id="PF13561">
    <property type="entry name" value="adh_short_C2"/>
    <property type="match status" value="1"/>
</dbReference>
<dbReference type="SUPFAM" id="SSF51735">
    <property type="entry name" value="NAD(P)-binding Rossmann-fold domains"/>
    <property type="match status" value="1"/>
</dbReference>
<dbReference type="Gene3D" id="3.40.50.720">
    <property type="entry name" value="NAD(P)-binding Rossmann-like Domain"/>
    <property type="match status" value="1"/>
</dbReference>
<dbReference type="Proteomes" id="UP000198824">
    <property type="component" value="Unassembled WGS sequence"/>
</dbReference>
<dbReference type="InterPro" id="IPR036291">
    <property type="entry name" value="NAD(P)-bd_dom_sf"/>
</dbReference>
<dbReference type="AlphaFoldDB" id="A0A1I6KKS5"/>
<keyword evidence="2" id="KW-0560">Oxidoreductase</keyword>
<dbReference type="PANTHER" id="PTHR43008">
    <property type="entry name" value="BENZIL REDUCTASE"/>
    <property type="match status" value="1"/>
</dbReference>
<dbReference type="Pfam" id="PF00106">
    <property type="entry name" value="adh_short"/>
    <property type="match status" value="1"/>
</dbReference>
<organism evidence="3 4">
    <name type="scientific">Sphingomonas jatrophae</name>
    <dbReference type="NCBI Taxonomy" id="1166337"/>
    <lineage>
        <taxon>Bacteria</taxon>
        <taxon>Pseudomonadati</taxon>
        <taxon>Pseudomonadota</taxon>
        <taxon>Alphaproteobacteria</taxon>
        <taxon>Sphingomonadales</taxon>
        <taxon>Sphingomonadaceae</taxon>
        <taxon>Sphingomonas</taxon>
    </lineage>
</organism>
<evidence type="ECO:0000256" key="2">
    <source>
        <dbReference type="ARBA" id="ARBA00023002"/>
    </source>
</evidence>
<reference evidence="3 4" key="1">
    <citation type="submission" date="2016-10" db="EMBL/GenBank/DDBJ databases">
        <authorList>
            <person name="de Groot N.N."/>
        </authorList>
    </citation>
    <scope>NUCLEOTIDE SEQUENCE [LARGE SCALE GENOMIC DNA]</scope>
    <source>
        <strain evidence="3 4">S5-249</strain>
    </source>
</reference>
<gene>
    <name evidence="3" type="ORF">SAMN05192580_1847</name>
</gene>